<dbReference type="InterPro" id="IPR002502">
    <property type="entry name" value="Amidase_domain"/>
</dbReference>
<evidence type="ECO:0000313" key="6">
    <source>
        <dbReference type="EMBL" id="DAD87623.1"/>
    </source>
</evidence>
<dbReference type="GO" id="GO:0042742">
    <property type="term" value="P:defense response to bacterium"/>
    <property type="evidence" value="ECO:0007669"/>
    <property type="project" value="UniProtKB-KW"/>
</dbReference>
<dbReference type="Gene3D" id="3.40.80.10">
    <property type="entry name" value="Peptidoglycan recognition protein-like"/>
    <property type="match status" value="1"/>
</dbReference>
<evidence type="ECO:0000259" key="5">
    <source>
        <dbReference type="SMART" id="SM00701"/>
    </source>
</evidence>
<dbReference type="InterPro" id="IPR015510">
    <property type="entry name" value="PGRP"/>
</dbReference>
<keyword evidence="2" id="KW-0929">Antimicrobial</keyword>
<comment type="similarity">
    <text evidence="1">Belongs to the N-acetylmuramoyl-L-alanine amidase 2 family.</text>
</comment>
<dbReference type="Gene3D" id="1.10.101.10">
    <property type="entry name" value="PGBD-like superfamily/PGBD"/>
    <property type="match status" value="2"/>
</dbReference>
<dbReference type="InterPro" id="IPR036366">
    <property type="entry name" value="PGBDSf"/>
</dbReference>
<evidence type="ECO:0000256" key="2">
    <source>
        <dbReference type="ARBA" id="ARBA00022529"/>
    </source>
</evidence>
<name>A0A8S5MZR9_9CAUD</name>
<dbReference type="EMBL" id="BK015023">
    <property type="protein sequence ID" value="DAD87623.1"/>
    <property type="molecule type" value="Genomic_DNA"/>
</dbReference>
<dbReference type="Pfam" id="PF01471">
    <property type="entry name" value="PG_binding_1"/>
    <property type="match status" value="1"/>
</dbReference>
<dbReference type="SUPFAM" id="SSF47090">
    <property type="entry name" value="PGBD-like"/>
    <property type="match status" value="1"/>
</dbReference>
<dbReference type="SMART" id="SM00701">
    <property type="entry name" value="PGRP"/>
    <property type="match status" value="1"/>
</dbReference>
<dbReference type="InterPro" id="IPR036365">
    <property type="entry name" value="PGBD-like_sf"/>
</dbReference>
<evidence type="ECO:0000259" key="4">
    <source>
        <dbReference type="SMART" id="SM00644"/>
    </source>
</evidence>
<dbReference type="InterPro" id="IPR006619">
    <property type="entry name" value="PGRP_domain_met/bac"/>
</dbReference>
<evidence type="ECO:0000256" key="3">
    <source>
        <dbReference type="ARBA" id="ARBA00022638"/>
    </source>
</evidence>
<keyword evidence="3" id="KW-0081">Bacteriolytic enzyme</keyword>
<dbReference type="PANTHER" id="PTHR11022">
    <property type="entry name" value="PEPTIDOGLYCAN RECOGNITION PROTEIN"/>
    <property type="match status" value="1"/>
</dbReference>
<dbReference type="SUPFAM" id="SSF55846">
    <property type="entry name" value="N-acetylmuramoyl-L-alanine amidase-like"/>
    <property type="match status" value="1"/>
</dbReference>
<dbReference type="SMART" id="SM00644">
    <property type="entry name" value="Ami_2"/>
    <property type="match status" value="1"/>
</dbReference>
<organism evidence="6">
    <name type="scientific">Siphoviridae sp. ctoMB99</name>
    <dbReference type="NCBI Taxonomy" id="2826459"/>
    <lineage>
        <taxon>Viruses</taxon>
        <taxon>Duplodnaviria</taxon>
        <taxon>Heunggongvirae</taxon>
        <taxon>Uroviricota</taxon>
        <taxon>Caudoviricetes</taxon>
    </lineage>
</organism>
<sequence>MAQLKQDLIAEDEKAMNIIENNLRFGNMTKRSKTERIILHHAAAETCSVEDIHRWHRNNGWAGIGYHFLVRKDGSVYRGRPENMMGAHASGANYNSIGICFEGNYQHEQSMPAAQLNAGAELVANLKAKYGISKVIAHRDVCSTACPGQYFPFNAIASGAPAATPSQPAQIDARKAFVRQVQSRIGVIVDGIVGPKTRAALPVLSRRRNRRHPVVQVVQARLRALGYNLGTYGVDGVYGSDTKSAVIGYQRDHGLSDDGVIGRATWNSLLVG</sequence>
<feature type="domain" description="Peptidoglycan recognition protein family" evidence="5">
    <location>
        <begin position="17"/>
        <end position="142"/>
    </location>
</feature>
<dbReference type="GO" id="GO:0008745">
    <property type="term" value="F:N-acetylmuramoyl-L-alanine amidase activity"/>
    <property type="evidence" value="ECO:0007669"/>
    <property type="project" value="InterPro"/>
</dbReference>
<dbReference type="InterPro" id="IPR036505">
    <property type="entry name" value="Amidase/PGRP_sf"/>
</dbReference>
<reference evidence="6" key="1">
    <citation type="journal article" date="2021" name="Proc. Natl. Acad. Sci. U.S.A.">
        <title>A Catalog of Tens of Thousands of Viruses from Human Metagenomes Reveals Hidden Associations with Chronic Diseases.</title>
        <authorList>
            <person name="Tisza M.J."/>
            <person name="Buck C.B."/>
        </authorList>
    </citation>
    <scope>NUCLEOTIDE SEQUENCE</scope>
    <source>
        <strain evidence="6">CtoMB99</strain>
    </source>
</reference>
<proteinExistence type="inferred from homology"/>
<dbReference type="PANTHER" id="PTHR11022:SF41">
    <property type="entry name" value="PEPTIDOGLYCAN-RECOGNITION PROTEIN LC-RELATED"/>
    <property type="match status" value="1"/>
</dbReference>
<feature type="domain" description="N-acetylmuramoyl-L-alanine amidase" evidence="4">
    <location>
        <begin position="23"/>
        <end position="148"/>
    </location>
</feature>
<dbReference type="GO" id="GO:0009253">
    <property type="term" value="P:peptidoglycan catabolic process"/>
    <property type="evidence" value="ECO:0007669"/>
    <property type="project" value="InterPro"/>
</dbReference>
<dbReference type="GO" id="GO:0001897">
    <property type="term" value="P:symbiont-mediated cytolysis of host cell"/>
    <property type="evidence" value="ECO:0007669"/>
    <property type="project" value="UniProtKB-ARBA"/>
</dbReference>
<accession>A0A8S5MZR9</accession>
<dbReference type="GO" id="GO:0008270">
    <property type="term" value="F:zinc ion binding"/>
    <property type="evidence" value="ECO:0007669"/>
    <property type="project" value="InterPro"/>
</dbReference>
<dbReference type="CDD" id="cd06583">
    <property type="entry name" value="PGRP"/>
    <property type="match status" value="1"/>
</dbReference>
<protein>
    <submittedName>
        <fullName evidence="6">Endodeoxyribonuclease I</fullName>
    </submittedName>
</protein>
<evidence type="ECO:0000256" key="1">
    <source>
        <dbReference type="ARBA" id="ARBA00007553"/>
    </source>
</evidence>
<dbReference type="InterPro" id="IPR002477">
    <property type="entry name" value="Peptidoglycan-bd-like"/>
</dbReference>
<dbReference type="Pfam" id="PF01510">
    <property type="entry name" value="Amidase_2"/>
    <property type="match status" value="1"/>
</dbReference>